<protein>
    <recommendedName>
        <fullName evidence="2">HAUS augmin-like complex subunit 6 N-terminal domain-containing protein</fullName>
    </recommendedName>
</protein>
<organism evidence="3 4">
    <name type="scientific">Gnomoniopsis smithogilvyi</name>
    <dbReference type="NCBI Taxonomy" id="1191159"/>
    <lineage>
        <taxon>Eukaryota</taxon>
        <taxon>Fungi</taxon>
        <taxon>Dikarya</taxon>
        <taxon>Ascomycota</taxon>
        <taxon>Pezizomycotina</taxon>
        <taxon>Sordariomycetes</taxon>
        <taxon>Sordariomycetidae</taxon>
        <taxon>Diaporthales</taxon>
        <taxon>Gnomoniaceae</taxon>
        <taxon>Gnomoniopsis</taxon>
    </lineage>
</organism>
<accession>A0A9W8YTR1</accession>
<dbReference type="EMBL" id="JAPEVB010000003">
    <property type="protein sequence ID" value="KAJ4390850.1"/>
    <property type="molecule type" value="Genomic_DNA"/>
</dbReference>
<name>A0A9W8YTR1_9PEZI</name>
<feature type="compositionally biased region" description="Polar residues" evidence="1">
    <location>
        <begin position="574"/>
        <end position="589"/>
    </location>
</feature>
<feature type="compositionally biased region" description="Basic residues" evidence="1">
    <location>
        <begin position="649"/>
        <end position="665"/>
    </location>
</feature>
<feature type="region of interest" description="Disordered" evidence="1">
    <location>
        <begin position="772"/>
        <end position="792"/>
    </location>
</feature>
<feature type="compositionally biased region" description="Polar residues" evidence="1">
    <location>
        <begin position="1"/>
        <end position="12"/>
    </location>
</feature>
<sequence>MSATQNALLSRSRSARVPSGANASRSLTTNGLGSSQTHATDTASNVSLFLSNLRLLDLDHLPDWPDINALTFTNKDAAQGQKKRIHSVEWALYQLFSLWDPDETRNKLQPFFPPADQLQSTNLRAALLRCLDQAKKNGVLGRDTVLRKTMLDECKGDRLEEILAVFSSAVLKKMVAEQHFNSKEHAALAHNLALEKRGYSGDRTELSPLILAHKWSLRKKLDQKNAARAQYNEFARLMDSKERETETRDTQTKIADGQGSYLTLSENDKTQVRRAVRNNWTGNERWMDALLYGDAKSRQDGLLAMPFDRVWRRVRSNRLEELQDQDGGLLEQLNERVNAQKERLDKWQNFHKEMFGNFSGKPETKSRTQVDRQKGIDLGFEVHESLQLGRTSPKKVARTESVQLHAEYSTLLEGLGTELEQVNHVQDARPLGRLRERTHHAKSPTQSSCSEKPVEESVSELSELEEDLARQAATASHQLRHQDLDELAKPDAESIQPSKRPRPKLPQSLSSQHAFRPKFSPIEISPTESTTPRLSSSRRSPVRQTTSKSPSPVRSPTHVLPPSPERRPQSQSPILRTQSPENFASSPTQHKADQILESMNAASPSPVKQSRPRHTLSLAERTRLSMVRGSSVDLDDDDEPAVGSPSPTRMRRRNTSSRSPTKRRPGTSPTVPEDTGVADAETDKITAEDDLVARTRRSMANFEATQQKARLEKQRSLKRASKQSSGPISRQSYFPSQEEEEEEEEDKTEKVVLEELIAEDGQGVDYEAVFKSRPKIKTSPPSTPIRSSGMWD</sequence>
<dbReference type="Pfam" id="PF14661">
    <property type="entry name" value="HAUS6_N"/>
    <property type="match status" value="1"/>
</dbReference>
<feature type="compositionally biased region" description="Polar residues" evidence="1">
    <location>
        <begin position="722"/>
        <end position="735"/>
    </location>
</feature>
<dbReference type="InterPro" id="IPR028163">
    <property type="entry name" value="HAUS_6_N"/>
</dbReference>
<feature type="region of interest" description="Disordered" evidence="1">
    <location>
        <begin position="487"/>
        <end position="750"/>
    </location>
</feature>
<comment type="caution">
    <text evidence="3">The sequence shown here is derived from an EMBL/GenBank/DDBJ whole genome shotgun (WGS) entry which is preliminary data.</text>
</comment>
<feature type="region of interest" description="Disordered" evidence="1">
    <location>
        <begin position="434"/>
        <end position="464"/>
    </location>
</feature>
<feature type="compositionally biased region" description="Polar residues" evidence="1">
    <location>
        <begin position="21"/>
        <end position="39"/>
    </location>
</feature>
<dbReference type="AlphaFoldDB" id="A0A9W8YTR1"/>
<dbReference type="OrthoDB" id="5575722at2759"/>
<proteinExistence type="predicted"/>
<evidence type="ECO:0000313" key="4">
    <source>
        <dbReference type="Proteomes" id="UP001140453"/>
    </source>
</evidence>
<feature type="domain" description="HAUS augmin-like complex subunit 6 N-terminal" evidence="2">
    <location>
        <begin position="49"/>
        <end position="281"/>
    </location>
</feature>
<dbReference type="Proteomes" id="UP001140453">
    <property type="component" value="Unassembled WGS sequence"/>
</dbReference>
<reference evidence="3" key="1">
    <citation type="submission" date="2022-10" db="EMBL/GenBank/DDBJ databases">
        <title>Tapping the CABI collections for fungal endophytes: first genome assemblies for Collariella, Neodidymelliopsis, Ascochyta clinopodiicola, Didymella pomorum, Didymosphaeria variabile, Neocosmospora piperis and Neocucurbitaria cava.</title>
        <authorList>
            <person name="Hill R."/>
        </authorList>
    </citation>
    <scope>NUCLEOTIDE SEQUENCE</scope>
    <source>
        <strain evidence="3">IMI 355082</strain>
    </source>
</reference>
<feature type="region of interest" description="Disordered" evidence="1">
    <location>
        <begin position="1"/>
        <end position="39"/>
    </location>
</feature>
<feature type="compositionally biased region" description="Low complexity" evidence="1">
    <location>
        <begin position="525"/>
        <end position="539"/>
    </location>
</feature>
<feature type="compositionally biased region" description="Acidic residues" evidence="1">
    <location>
        <begin position="737"/>
        <end position="746"/>
    </location>
</feature>
<feature type="compositionally biased region" description="Polar residues" evidence="1">
    <location>
        <begin position="542"/>
        <end position="554"/>
    </location>
</feature>
<evidence type="ECO:0000313" key="3">
    <source>
        <dbReference type="EMBL" id="KAJ4390850.1"/>
    </source>
</evidence>
<gene>
    <name evidence="3" type="ORF">N0V93_004449</name>
</gene>
<evidence type="ECO:0000259" key="2">
    <source>
        <dbReference type="Pfam" id="PF14661"/>
    </source>
</evidence>
<feature type="compositionally biased region" description="Basic and acidic residues" evidence="1">
    <location>
        <begin position="681"/>
        <end position="693"/>
    </location>
</feature>
<keyword evidence="4" id="KW-1185">Reference proteome</keyword>
<evidence type="ECO:0000256" key="1">
    <source>
        <dbReference type="SAM" id="MobiDB-lite"/>
    </source>
</evidence>